<organism evidence="2 3">
    <name type="scientific">Parathielavia appendiculata</name>
    <dbReference type="NCBI Taxonomy" id="2587402"/>
    <lineage>
        <taxon>Eukaryota</taxon>
        <taxon>Fungi</taxon>
        <taxon>Dikarya</taxon>
        <taxon>Ascomycota</taxon>
        <taxon>Pezizomycotina</taxon>
        <taxon>Sordariomycetes</taxon>
        <taxon>Sordariomycetidae</taxon>
        <taxon>Sordariales</taxon>
        <taxon>Chaetomiaceae</taxon>
        <taxon>Parathielavia</taxon>
    </lineage>
</organism>
<protein>
    <submittedName>
        <fullName evidence="2">Uncharacterized protein</fullName>
    </submittedName>
</protein>
<reference evidence="2" key="2">
    <citation type="submission" date="2023-05" db="EMBL/GenBank/DDBJ databases">
        <authorList>
            <consortium name="Lawrence Berkeley National Laboratory"/>
            <person name="Steindorff A."/>
            <person name="Hensen N."/>
            <person name="Bonometti L."/>
            <person name="Westerberg I."/>
            <person name="Brannstrom I.O."/>
            <person name="Guillou S."/>
            <person name="Cros-Aarteil S."/>
            <person name="Calhoun S."/>
            <person name="Haridas S."/>
            <person name="Kuo A."/>
            <person name="Mondo S."/>
            <person name="Pangilinan J."/>
            <person name="Riley R."/>
            <person name="Labutti K."/>
            <person name="Andreopoulos B."/>
            <person name="Lipzen A."/>
            <person name="Chen C."/>
            <person name="Yanf M."/>
            <person name="Daum C."/>
            <person name="Ng V."/>
            <person name="Clum A."/>
            <person name="Ohm R."/>
            <person name="Martin F."/>
            <person name="Silar P."/>
            <person name="Natvig D."/>
            <person name="Lalanne C."/>
            <person name="Gautier V."/>
            <person name="Ament-Velasquez S.L."/>
            <person name="Kruys A."/>
            <person name="Hutchinson M.I."/>
            <person name="Powell A.J."/>
            <person name="Barry K."/>
            <person name="Miller A.N."/>
            <person name="Grigoriev I.V."/>
            <person name="Debuchy R."/>
            <person name="Gladieux P."/>
            <person name="Thoren M.H."/>
            <person name="Johannesson H."/>
        </authorList>
    </citation>
    <scope>NUCLEOTIDE SEQUENCE</scope>
    <source>
        <strain evidence="2">CBS 731.68</strain>
    </source>
</reference>
<sequence>MTPFAADDSDTVVVAQPLHLPEHQHPKANHRNFRRLLRFERGMNQVSKTQDQDASLNPASQSNPPTQITSPQTQSGRVRLGHPLHPVPSIPLKSHIHPPPHPFPSPHRSPFPSSLPLHHVLSAVAPCPDPAAVEPVRRHPVAPHKGGE</sequence>
<reference evidence="2" key="1">
    <citation type="journal article" date="2023" name="Mol. Phylogenet. Evol.">
        <title>Genome-scale phylogeny and comparative genomics of the fungal order Sordariales.</title>
        <authorList>
            <person name="Hensen N."/>
            <person name="Bonometti L."/>
            <person name="Westerberg I."/>
            <person name="Brannstrom I.O."/>
            <person name="Guillou S."/>
            <person name="Cros-Aarteil S."/>
            <person name="Calhoun S."/>
            <person name="Haridas S."/>
            <person name="Kuo A."/>
            <person name="Mondo S."/>
            <person name="Pangilinan J."/>
            <person name="Riley R."/>
            <person name="LaButti K."/>
            <person name="Andreopoulos B."/>
            <person name="Lipzen A."/>
            <person name="Chen C."/>
            <person name="Yan M."/>
            <person name="Daum C."/>
            <person name="Ng V."/>
            <person name="Clum A."/>
            <person name="Steindorff A."/>
            <person name="Ohm R.A."/>
            <person name="Martin F."/>
            <person name="Silar P."/>
            <person name="Natvig D.O."/>
            <person name="Lalanne C."/>
            <person name="Gautier V."/>
            <person name="Ament-Velasquez S.L."/>
            <person name="Kruys A."/>
            <person name="Hutchinson M.I."/>
            <person name="Powell A.J."/>
            <person name="Barry K."/>
            <person name="Miller A.N."/>
            <person name="Grigoriev I.V."/>
            <person name="Debuchy R."/>
            <person name="Gladieux P."/>
            <person name="Hiltunen Thoren M."/>
            <person name="Johannesson H."/>
        </authorList>
    </citation>
    <scope>NUCLEOTIDE SEQUENCE</scope>
    <source>
        <strain evidence="2">CBS 731.68</strain>
    </source>
</reference>
<proteinExistence type="predicted"/>
<accession>A0AAN6YYA8</accession>
<evidence type="ECO:0000313" key="3">
    <source>
        <dbReference type="Proteomes" id="UP001302602"/>
    </source>
</evidence>
<feature type="compositionally biased region" description="Polar residues" evidence="1">
    <location>
        <begin position="44"/>
        <end position="76"/>
    </location>
</feature>
<evidence type="ECO:0000256" key="1">
    <source>
        <dbReference type="SAM" id="MobiDB-lite"/>
    </source>
</evidence>
<feature type="region of interest" description="Disordered" evidence="1">
    <location>
        <begin position="1"/>
        <end position="115"/>
    </location>
</feature>
<dbReference type="Proteomes" id="UP001302602">
    <property type="component" value="Unassembled WGS sequence"/>
</dbReference>
<feature type="compositionally biased region" description="Pro residues" evidence="1">
    <location>
        <begin position="97"/>
        <end position="109"/>
    </location>
</feature>
<evidence type="ECO:0000313" key="2">
    <source>
        <dbReference type="EMBL" id="KAK4118655.1"/>
    </source>
</evidence>
<dbReference type="EMBL" id="MU853262">
    <property type="protein sequence ID" value="KAK4118655.1"/>
    <property type="molecule type" value="Genomic_DNA"/>
</dbReference>
<comment type="caution">
    <text evidence="2">The sequence shown here is derived from an EMBL/GenBank/DDBJ whole genome shotgun (WGS) entry which is preliminary data.</text>
</comment>
<dbReference type="GeneID" id="87823781"/>
<name>A0AAN6YYA8_9PEZI</name>
<dbReference type="AlphaFoldDB" id="A0AAN6YYA8"/>
<keyword evidence="3" id="KW-1185">Reference proteome</keyword>
<dbReference type="RefSeq" id="XP_062642428.1">
    <property type="nucleotide sequence ID" value="XM_062787011.1"/>
</dbReference>
<gene>
    <name evidence="2" type="ORF">N657DRAFT_367416</name>
</gene>
<feature type="compositionally biased region" description="Basic residues" evidence="1">
    <location>
        <begin position="26"/>
        <end position="36"/>
    </location>
</feature>